<dbReference type="RefSeq" id="WP_074715119.1">
    <property type="nucleotide sequence ID" value="NZ_FNWV01000003.1"/>
</dbReference>
<dbReference type="SUPFAM" id="SSF53448">
    <property type="entry name" value="Nucleotide-diphospho-sugar transferases"/>
    <property type="match status" value="1"/>
</dbReference>
<organism evidence="2 3">
    <name type="scientific">Ruminococcus flavefaciens</name>
    <dbReference type="NCBI Taxonomy" id="1265"/>
    <lineage>
        <taxon>Bacteria</taxon>
        <taxon>Bacillati</taxon>
        <taxon>Bacillota</taxon>
        <taxon>Clostridia</taxon>
        <taxon>Eubacteriales</taxon>
        <taxon>Oscillospiraceae</taxon>
        <taxon>Ruminococcus</taxon>
    </lineage>
</organism>
<sequence length="319" mass="38290">MKCSIIIPYSYSTDRAIRVFHSLENQDFNHEEYELIFVNYGEGNELAEYIANYEPKVRVRCFALPNGRIGQAKNQGIRRASGELLIFLNGDEIASRNFVSGHYDTYKKCGRPIMQFGLTKEVFEDDDKVFYENRELFRNGIRYWLTEPEKYGLDKKKSYYFIKDIRLKMLEPYSYDFDKVQYKMIFTQTSNLSIPMECIRRYGGIDENFREQEIEDWEFGYRMMKNGVDIIYNPKVAVLHLYEKENYDVKRYIEWKDNLDTMLRKYNDSFLNELEEFKSFFDPVRRERIRKSEPGKNIWLEIYKHLERSAAKPVFASAN</sequence>
<name>A0A1H6ITU6_RUMFL</name>
<dbReference type="EMBL" id="FNWV01000003">
    <property type="protein sequence ID" value="SEH51126.1"/>
    <property type="molecule type" value="Genomic_DNA"/>
</dbReference>
<accession>A0A1H6ITU6</accession>
<dbReference type="OrthoDB" id="9812302at2"/>
<dbReference type="AlphaFoldDB" id="A0A1H6ITU6"/>
<dbReference type="Gene3D" id="3.90.550.10">
    <property type="entry name" value="Spore Coat Polysaccharide Biosynthesis Protein SpsA, Chain A"/>
    <property type="match status" value="1"/>
</dbReference>
<gene>
    <name evidence="2" type="ORF">SAMN02910265_01116</name>
</gene>
<proteinExistence type="predicted"/>
<protein>
    <submittedName>
        <fullName evidence="2">Glycosyltransferase, GT2 family</fullName>
    </submittedName>
</protein>
<keyword evidence="2" id="KW-0808">Transferase</keyword>
<dbReference type="PANTHER" id="PTHR43685">
    <property type="entry name" value="GLYCOSYLTRANSFERASE"/>
    <property type="match status" value="1"/>
</dbReference>
<evidence type="ECO:0000259" key="1">
    <source>
        <dbReference type="Pfam" id="PF00535"/>
    </source>
</evidence>
<dbReference type="InterPro" id="IPR029044">
    <property type="entry name" value="Nucleotide-diphossugar_trans"/>
</dbReference>
<dbReference type="Pfam" id="PF00535">
    <property type="entry name" value="Glycos_transf_2"/>
    <property type="match status" value="1"/>
</dbReference>
<dbReference type="Proteomes" id="UP000183190">
    <property type="component" value="Unassembled WGS sequence"/>
</dbReference>
<dbReference type="InterPro" id="IPR001173">
    <property type="entry name" value="Glyco_trans_2-like"/>
</dbReference>
<evidence type="ECO:0000313" key="3">
    <source>
        <dbReference type="Proteomes" id="UP000183190"/>
    </source>
</evidence>
<dbReference type="GO" id="GO:0016740">
    <property type="term" value="F:transferase activity"/>
    <property type="evidence" value="ECO:0007669"/>
    <property type="project" value="UniProtKB-KW"/>
</dbReference>
<reference evidence="2 3" key="1">
    <citation type="submission" date="2016-10" db="EMBL/GenBank/DDBJ databases">
        <authorList>
            <person name="de Groot N.N."/>
        </authorList>
    </citation>
    <scope>NUCLEOTIDE SEQUENCE [LARGE SCALE GENOMIC DNA]</scope>
    <source>
        <strain evidence="2 3">YAD2003</strain>
    </source>
</reference>
<dbReference type="PANTHER" id="PTHR43685:SF3">
    <property type="entry name" value="SLR2126 PROTEIN"/>
    <property type="match status" value="1"/>
</dbReference>
<feature type="domain" description="Glycosyltransferase 2-like" evidence="1">
    <location>
        <begin position="4"/>
        <end position="109"/>
    </location>
</feature>
<evidence type="ECO:0000313" key="2">
    <source>
        <dbReference type="EMBL" id="SEH51126.1"/>
    </source>
</evidence>
<dbReference type="InterPro" id="IPR050834">
    <property type="entry name" value="Glycosyltransf_2"/>
</dbReference>